<feature type="transmembrane region" description="Helical" evidence="10">
    <location>
        <begin position="1125"/>
        <end position="1146"/>
    </location>
</feature>
<evidence type="ECO:0000256" key="10">
    <source>
        <dbReference type="SAM" id="Phobius"/>
    </source>
</evidence>
<feature type="transmembrane region" description="Helical" evidence="10">
    <location>
        <begin position="922"/>
        <end position="947"/>
    </location>
</feature>
<feature type="transmembrane region" description="Helical" evidence="10">
    <location>
        <begin position="879"/>
        <end position="902"/>
    </location>
</feature>
<feature type="transmembrane region" description="Helical" evidence="10">
    <location>
        <begin position="34"/>
        <end position="56"/>
    </location>
</feature>
<evidence type="ECO:0000256" key="2">
    <source>
        <dbReference type="ARBA" id="ARBA00022448"/>
    </source>
</evidence>
<dbReference type="SUPFAM" id="SSF90123">
    <property type="entry name" value="ABC transporter transmembrane region"/>
    <property type="match status" value="2"/>
</dbReference>
<dbReference type="GO" id="GO:0140359">
    <property type="term" value="F:ABC-type transporter activity"/>
    <property type="evidence" value="ECO:0007669"/>
    <property type="project" value="InterPro"/>
</dbReference>
<dbReference type="Pfam" id="PF24357">
    <property type="entry name" value="TMD0_ABC"/>
    <property type="match status" value="1"/>
</dbReference>
<keyword evidence="14" id="KW-1185">Reference proteome</keyword>
<dbReference type="Gene3D" id="1.20.1560.10">
    <property type="entry name" value="ABC transporter type 1, transmembrane domain"/>
    <property type="match status" value="2"/>
</dbReference>
<evidence type="ECO:0000256" key="6">
    <source>
        <dbReference type="ARBA" id="ARBA00022840"/>
    </source>
</evidence>
<dbReference type="GO" id="GO:0005886">
    <property type="term" value="C:plasma membrane"/>
    <property type="evidence" value="ECO:0007669"/>
    <property type="project" value="UniProtKB-SubCell"/>
</dbReference>
<evidence type="ECO:0000313" key="14">
    <source>
        <dbReference type="Proteomes" id="UP001251528"/>
    </source>
</evidence>
<comment type="subcellular location">
    <subcellularLocation>
        <location evidence="1">Cell membrane</location>
        <topology evidence="1">Multi-pass membrane protein</topology>
    </subcellularLocation>
</comment>
<evidence type="ECO:0000256" key="7">
    <source>
        <dbReference type="ARBA" id="ARBA00022989"/>
    </source>
</evidence>
<feature type="domain" description="ABC transporter" evidence="11">
    <location>
        <begin position="613"/>
        <end position="841"/>
    </location>
</feature>
<dbReference type="CDD" id="cd03250">
    <property type="entry name" value="ABCC_MRP_domain1"/>
    <property type="match status" value="1"/>
</dbReference>
<feature type="domain" description="ABC transmembrane type-1" evidence="12">
    <location>
        <begin position="278"/>
        <end position="551"/>
    </location>
</feature>
<evidence type="ECO:0000256" key="4">
    <source>
        <dbReference type="ARBA" id="ARBA00022692"/>
    </source>
</evidence>
<evidence type="ECO:0000256" key="1">
    <source>
        <dbReference type="ARBA" id="ARBA00004651"/>
    </source>
</evidence>
<feature type="transmembrane region" description="Helical" evidence="10">
    <location>
        <begin position="486"/>
        <end position="513"/>
    </location>
</feature>
<dbReference type="InterPro" id="IPR056227">
    <property type="entry name" value="TMD0_ABC"/>
</dbReference>
<dbReference type="InterPro" id="IPR044746">
    <property type="entry name" value="ABCC_6TM_D1"/>
</dbReference>
<evidence type="ECO:0000259" key="11">
    <source>
        <dbReference type="PROSITE" id="PS50893"/>
    </source>
</evidence>
<dbReference type="EMBL" id="JASWJB010000076">
    <property type="protein sequence ID" value="KAK2601519.1"/>
    <property type="molecule type" value="Genomic_DNA"/>
</dbReference>
<dbReference type="InterPro" id="IPR017871">
    <property type="entry name" value="ABC_transporter-like_CS"/>
</dbReference>
<keyword evidence="6" id="KW-0067">ATP-binding</keyword>
<organism evidence="13 14">
    <name type="scientific">Conoideocrella luteorostrata</name>
    <dbReference type="NCBI Taxonomy" id="1105319"/>
    <lineage>
        <taxon>Eukaryota</taxon>
        <taxon>Fungi</taxon>
        <taxon>Dikarya</taxon>
        <taxon>Ascomycota</taxon>
        <taxon>Pezizomycotina</taxon>
        <taxon>Sordariomycetes</taxon>
        <taxon>Hypocreomycetidae</taxon>
        <taxon>Hypocreales</taxon>
        <taxon>Clavicipitaceae</taxon>
        <taxon>Conoideocrella</taxon>
    </lineage>
</organism>
<dbReference type="InterPro" id="IPR011527">
    <property type="entry name" value="ABC1_TM_dom"/>
</dbReference>
<feature type="transmembrane region" description="Helical" evidence="10">
    <location>
        <begin position="257"/>
        <end position="279"/>
    </location>
</feature>
<dbReference type="SMART" id="SM00382">
    <property type="entry name" value="AAA"/>
    <property type="match status" value="2"/>
</dbReference>
<keyword evidence="2" id="KW-0813">Transport</keyword>
<comment type="caution">
    <text evidence="13">The sequence shown here is derived from an EMBL/GenBank/DDBJ whole genome shotgun (WGS) entry which is preliminary data.</text>
</comment>
<keyword evidence="3" id="KW-1003">Cell membrane</keyword>
<dbReference type="Pfam" id="PF00664">
    <property type="entry name" value="ABC_membrane"/>
    <property type="match status" value="1"/>
</dbReference>
<name>A0AAJ0CRF4_9HYPO</name>
<dbReference type="PANTHER" id="PTHR24223">
    <property type="entry name" value="ATP-BINDING CASSETTE SUB-FAMILY C"/>
    <property type="match status" value="1"/>
</dbReference>
<dbReference type="GO" id="GO:0016887">
    <property type="term" value="F:ATP hydrolysis activity"/>
    <property type="evidence" value="ECO:0007669"/>
    <property type="project" value="InterPro"/>
</dbReference>
<feature type="transmembrane region" description="Helical" evidence="10">
    <location>
        <begin position="407"/>
        <end position="426"/>
    </location>
</feature>
<dbReference type="SUPFAM" id="SSF52540">
    <property type="entry name" value="P-loop containing nucleoside triphosphate hydrolases"/>
    <property type="match status" value="2"/>
</dbReference>
<dbReference type="GO" id="GO:0005524">
    <property type="term" value="F:ATP binding"/>
    <property type="evidence" value="ECO:0007669"/>
    <property type="project" value="UniProtKB-KW"/>
</dbReference>
<dbReference type="InterPro" id="IPR036640">
    <property type="entry name" value="ABC1_TM_sf"/>
</dbReference>
<proteinExistence type="predicted"/>
<dbReference type="PROSITE" id="PS00211">
    <property type="entry name" value="ABC_TRANSPORTER_1"/>
    <property type="match status" value="2"/>
</dbReference>
<dbReference type="InterPro" id="IPR003439">
    <property type="entry name" value="ABC_transporter-like_ATP-bd"/>
</dbReference>
<evidence type="ECO:0000256" key="3">
    <source>
        <dbReference type="ARBA" id="ARBA00022475"/>
    </source>
</evidence>
<dbReference type="Proteomes" id="UP001251528">
    <property type="component" value="Unassembled WGS sequence"/>
</dbReference>
<feature type="transmembrane region" description="Helical" evidence="10">
    <location>
        <begin position="1016"/>
        <end position="1035"/>
    </location>
</feature>
<evidence type="ECO:0000256" key="9">
    <source>
        <dbReference type="ARBA" id="ARBA00023180"/>
    </source>
</evidence>
<feature type="transmembrane region" description="Helical" evidence="10">
    <location>
        <begin position="68"/>
        <end position="93"/>
    </location>
</feature>
<keyword evidence="8 10" id="KW-0472">Membrane</keyword>
<dbReference type="InterPro" id="IPR050173">
    <property type="entry name" value="ABC_transporter_C-like"/>
</dbReference>
<feature type="domain" description="ABC transporter" evidence="11">
    <location>
        <begin position="1219"/>
        <end position="1447"/>
    </location>
</feature>
<evidence type="ECO:0000256" key="8">
    <source>
        <dbReference type="ARBA" id="ARBA00023136"/>
    </source>
</evidence>
<feature type="transmembrane region" description="Helical" evidence="10">
    <location>
        <begin position="99"/>
        <end position="120"/>
    </location>
</feature>
<evidence type="ECO:0008006" key="15">
    <source>
        <dbReference type="Google" id="ProtNLM"/>
    </source>
</evidence>
<dbReference type="Gene3D" id="3.40.50.300">
    <property type="entry name" value="P-loop containing nucleotide triphosphate hydrolases"/>
    <property type="match status" value="2"/>
</dbReference>
<keyword evidence="9" id="KW-0325">Glycoprotein</keyword>
<evidence type="ECO:0000256" key="5">
    <source>
        <dbReference type="ARBA" id="ARBA00022741"/>
    </source>
</evidence>
<dbReference type="PANTHER" id="PTHR24223:SF399">
    <property type="entry name" value="ABC TRANSPORTER ATNG"/>
    <property type="match status" value="1"/>
</dbReference>
<sequence length="1447" mass="161074">MSNLVMRAIGAVGDDEFGPQLWPQFDFTLLFEHAIFTIIPSGLLIIASPFYLFYYFRSPIYVTGSALLWAKLAATGGLLGTEIASLVTCATLPVDPSAASLAATSLSCVGAMCIVAVINLEHRHSLRSSSLISLYLGLTLLFDIVKSRSYLLRPGLRVHGGLSAATAVIKLVLVLLEEIPKKEHIRNPKLKESLSKESASGFWNRSLFIWLNSTFLLGFRNILKVDHLGSLGSEFSSEQLTTRFEPIWQRRKQSPYCLLRASFLTLFWPFFAVVLPRLLNIGFTFSQPFLLQRIVRFLGEENPSISVRNGLIGATMLVYLGKAMTTASYTHMNYRLITRLRGILISQILKKNFVLNQLDARNGAAITLMSTDVEGLAIGLPKFHDIWASVIEFGLGAYFISTEVGPATFLIVIPALLTTVSAYLFGKAMMPARSSWNKQIERRVAITSSVLSQIKSIRMTGLKNIVGERVQELRETEMTQSKSFRVIWVMMKSVSILSGTLAPILIITAALFWTKFKNGLTAADTFTTLAFIALTELPLRRIMNSYPLFTSILSCFRRIQEYLLLEERHDGRETISDLFLRNNGYDEKDTSRSSVTPINNKPSIELQLPQPPIIFVNAFIAPTAGKEPLLKDVNLSVLRSEIAVVLGRTGSGKSILLKAILGEAPHTSGLIYVEQRQIAYCDQSPWLKDISIRENIVMDHKFDRDWYETLLDACLLKEDLRQLPDGDQTTAGNGGVNLSGGQRQRVALARAIYSRSTLLVLDNVFSSLDNNTANAIFYRLFTPNGLLKRLGSTVIMTTHSVEFVKTADRIIMIEDDGSVKSSLNTTGVMYGDAQLHALMEQRVDESKERADFEAVQESDDPTPSFLSSRQRGDAKLYSFYLQSIGLWSWLTWLCTMLMASVTERMPDIFVRIWLDHAPKDKLYLIGYVLFGISNCIVSAITLGFYYLRVVPNSSENLHRKLLDTVMEYEKSFLIGQFAIVCASSNLKQILPVISFFNEGWCPSEFDMTLVSQELPLGFYLFIYYCFLTLTDIGIITSIAAYVAPIIPFIFAFLYVIQYFYLRTSRQIRLLDLEAKTPLYSQFAELGAGLLHIRSFGWDTKYLSQGFQLLDYSQTPFYYMFCIQRWLTLVVELAVLGVATALVSTALCTDGATSQNAMGLALLNLVNFGAVLTGLIEDWISLETSLGAIFRIQSFTKNTPTEQDRDGAHLPPGCLKQGSIQMANVVAVYNTSGSSSPKVALNGVNLNIRPGQKVSIVGRTGSGKSSLLLTLLNFLDYTGMILIDNVDLMDIPRQDLRHLITTISQDLVELPGTVRQNLLPTVSTQVGAEVYDAMLKEVLERIGLLTYIIARGGLEEPFSEMGFSHGQRQLLSIARAILHKAETESKILLVDEATSAVDSETAHLMQDIMDEAFGDCTTITVSHRPEAIQSSDMVIEIGNGQIISIVER</sequence>
<feature type="transmembrane region" description="Helical" evidence="10">
    <location>
        <begin position="1041"/>
        <end position="1061"/>
    </location>
</feature>
<evidence type="ECO:0000313" key="13">
    <source>
        <dbReference type="EMBL" id="KAK2601519.1"/>
    </source>
</evidence>
<dbReference type="CDD" id="cd18580">
    <property type="entry name" value="ABC_6TM_ABCC_D2"/>
    <property type="match status" value="1"/>
</dbReference>
<dbReference type="Pfam" id="PF00005">
    <property type="entry name" value="ABC_tran"/>
    <property type="match status" value="2"/>
</dbReference>
<keyword evidence="5" id="KW-0547">Nucleotide-binding</keyword>
<dbReference type="InterPro" id="IPR027417">
    <property type="entry name" value="P-loop_NTPase"/>
</dbReference>
<reference evidence="13" key="1">
    <citation type="submission" date="2023-06" db="EMBL/GenBank/DDBJ databases">
        <title>Conoideocrella luteorostrata (Hypocreales: Clavicipitaceae), a potential biocontrol fungus for elongate hemlock scale in United States Christmas tree production areas.</title>
        <authorList>
            <person name="Barrett H."/>
            <person name="Lovett B."/>
            <person name="Macias A.M."/>
            <person name="Stajich J.E."/>
            <person name="Kasson M.T."/>
        </authorList>
    </citation>
    <scope>NUCLEOTIDE SEQUENCE</scope>
    <source>
        <strain evidence="13">ARSEF 14590</strain>
    </source>
</reference>
<gene>
    <name evidence="13" type="ORF">QQS21_004904</name>
</gene>
<dbReference type="PROSITE" id="PS50929">
    <property type="entry name" value="ABC_TM1F"/>
    <property type="match status" value="1"/>
</dbReference>
<evidence type="ECO:0000259" key="12">
    <source>
        <dbReference type="PROSITE" id="PS50929"/>
    </source>
</evidence>
<dbReference type="PROSITE" id="PS50893">
    <property type="entry name" value="ABC_TRANSPORTER_2"/>
    <property type="match status" value="2"/>
</dbReference>
<protein>
    <recommendedName>
        <fullName evidence="15">ABC transporter</fullName>
    </recommendedName>
</protein>
<dbReference type="CDD" id="cd18579">
    <property type="entry name" value="ABC_6TM_ABCC_D1"/>
    <property type="match status" value="1"/>
</dbReference>
<accession>A0AAJ0CRF4</accession>
<keyword evidence="4 10" id="KW-0812">Transmembrane</keyword>
<dbReference type="InterPro" id="IPR044726">
    <property type="entry name" value="ABCC_6TM_D2"/>
</dbReference>
<keyword evidence="7 10" id="KW-1133">Transmembrane helix</keyword>
<dbReference type="InterPro" id="IPR003593">
    <property type="entry name" value="AAA+_ATPase"/>
</dbReference>